<feature type="region of interest" description="Disordered" evidence="3">
    <location>
        <begin position="66"/>
        <end position="390"/>
    </location>
</feature>
<dbReference type="PANTHER" id="PTHR23210:SF26">
    <property type="entry name" value="ACTIVATING TRANSCRIPTION FACTOR 7-INTERACTING PROTEIN 1"/>
    <property type="match status" value="1"/>
</dbReference>
<feature type="region of interest" description="Disordered" evidence="3">
    <location>
        <begin position="798"/>
        <end position="860"/>
    </location>
</feature>
<sequence length="1159" mass="124875">MLSDEKQTFFFFFIFFFFVFFFFVFCLTAAMEVVVTEEKKKIFRARKTMKISDRQQLESLHSTLLSAAPGLSNPSPPPLMNGTHKEDGQKAGDKEQNNISDSNSPNATSPASPAPFLSLNLSPSPGSSQSPTTKDETPATSPTSPFHSLNFELKQMEDKEEETKGSLLPSLSDAVTLAPTKSKETQEKDTEMIPEVKKKEEKQTIAENPAVDSKKDSTKGLVPCSPVPPPVSDCSKPVDTDSDATKAADPEAPAAKMKDEKPSSPRSITSDSSPSCSSSSHPASSSGAELTKIKEIKKDNIKVEKDKKEDVEKESVGEEKMEVDSVKVETKAKKSSIGKITKPSRPSSTPPLNTVQEDKGSTSGVKRTLSEGSEKDGQTVKREGKRPKVEREELEAQLEFKITAKAGSHHKLEKIVQQLVDERLRVLEMTIFNKHFQELKDRVDKLDCATKHQTVINTLQAKIARLAKKFGEANQASENKRKQEALAAAAAKTAAVANNPQVQRPIRTSMELKQISTVSSSTPAVNPAQTALSASVPASVTTSTSTTMVQQAPILQLITSSANAANTLAAGITTQSPTGTLLLKAGPGNSMMASGQPLLIQLPLSVANGQAGTLVNFPVSSLSAANSLNKAKNTASTTTYILKPTPIITTTSASSPAAATVSALHASTGQFPSTQISLARAVYQGGAGGITTPNAGMSLTTARMPAQSISIAGAMSSASSPATSGPAATGSTAPGPPQGTSLTSKTDNQAKAATARPKGSFIDLTEDDDDVQVTGVKNATVAAPSPTQRPLPTVSLVNSTGARLSPHSSPQLTVHHRPPLDSPLKPRPVTTTTPSRVSVLPPLPVAPAPSRLPPEAERTTLPQQPQLKLVPKTDRTCAAVDSYHLYAFHQDNSSSNVLQQHWKKIGEVKALPLPMACTLTQFQSGSTYHFAVRARDIYGRFGSFWDVGDMKSKWVTSKASISQMRGRRASDCSWSCALLRSPPARAVLAEGRGSSEGKTEKEASAARPSQTHDHDWLEQGKAQSEGKPNKKERRKKGRKEEEEEEEEEEYPHTHTYCSALFSLSPRQPCSHACRLFRRDLGELHQQRVKKGKEESDGKKHMKPLSTLTLRDPISVFRYERRSRIPDHSIMPVLKSREEIRAGNVQDATPHLDAPNLFPS</sequence>
<feature type="compositionally biased region" description="Basic and acidic residues" evidence="3">
    <location>
        <begin position="291"/>
        <end position="332"/>
    </location>
</feature>
<evidence type="ECO:0000259" key="6">
    <source>
        <dbReference type="Pfam" id="PF16794"/>
    </source>
</evidence>
<feature type="compositionally biased region" description="Basic and acidic residues" evidence="3">
    <location>
        <begin position="993"/>
        <end position="1018"/>
    </location>
</feature>
<evidence type="ECO:0000313" key="7">
    <source>
        <dbReference type="EMBL" id="CAB1439895.1"/>
    </source>
</evidence>
<feature type="compositionally biased region" description="Polar residues" evidence="3">
    <location>
        <begin position="798"/>
        <end position="812"/>
    </location>
</feature>
<feature type="domain" description="ATF7-interacting protein protein binding" evidence="5">
    <location>
        <begin position="381"/>
        <end position="576"/>
    </location>
</feature>
<feature type="compositionally biased region" description="Polar residues" evidence="3">
    <location>
        <begin position="344"/>
        <end position="365"/>
    </location>
</feature>
<feature type="compositionally biased region" description="Low complexity" evidence="3">
    <location>
        <begin position="264"/>
        <end position="286"/>
    </location>
</feature>
<evidence type="ECO:0000256" key="1">
    <source>
        <dbReference type="ARBA" id="ARBA00004123"/>
    </source>
</evidence>
<feature type="compositionally biased region" description="Low complexity" evidence="3">
    <location>
        <begin position="713"/>
        <end position="741"/>
    </location>
</feature>
<dbReference type="InterPro" id="IPR031870">
    <property type="entry name" value="ATF7IP_BD"/>
</dbReference>
<feature type="compositionally biased region" description="Polar residues" evidence="3">
    <location>
        <begin position="742"/>
        <end position="751"/>
    </location>
</feature>
<organism evidence="7 8">
    <name type="scientific">Pleuronectes platessa</name>
    <name type="common">European plaice</name>
    <dbReference type="NCBI Taxonomy" id="8262"/>
    <lineage>
        <taxon>Eukaryota</taxon>
        <taxon>Metazoa</taxon>
        <taxon>Chordata</taxon>
        <taxon>Craniata</taxon>
        <taxon>Vertebrata</taxon>
        <taxon>Euteleostomi</taxon>
        <taxon>Actinopterygii</taxon>
        <taxon>Neopterygii</taxon>
        <taxon>Teleostei</taxon>
        <taxon>Neoteleostei</taxon>
        <taxon>Acanthomorphata</taxon>
        <taxon>Carangaria</taxon>
        <taxon>Pleuronectiformes</taxon>
        <taxon>Pleuronectoidei</taxon>
        <taxon>Pleuronectidae</taxon>
        <taxon>Pleuronectes</taxon>
    </lineage>
</organism>
<dbReference type="EMBL" id="CADEAL010002358">
    <property type="protein sequence ID" value="CAB1439895.1"/>
    <property type="molecule type" value="Genomic_DNA"/>
</dbReference>
<dbReference type="Proteomes" id="UP001153269">
    <property type="component" value="Unassembled WGS sequence"/>
</dbReference>
<keyword evidence="2" id="KW-0539">Nucleus</keyword>
<feature type="compositionally biased region" description="Basic and acidic residues" evidence="3">
    <location>
        <begin position="83"/>
        <end position="96"/>
    </location>
</feature>
<protein>
    <recommendedName>
        <fullName evidence="9">Fibronectin type-III domain-containing protein</fullName>
    </recommendedName>
</protein>
<reference evidence="7" key="1">
    <citation type="submission" date="2020-03" db="EMBL/GenBank/DDBJ databases">
        <authorList>
            <person name="Weist P."/>
        </authorList>
    </citation>
    <scope>NUCLEOTIDE SEQUENCE</scope>
</reference>
<feature type="domain" description="Activating transcription factor 7-interacting protein Fn3" evidence="6">
    <location>
        <begin position="870"/>
        <end position="947"/>
    </location>
</feature>
<comment type="caution">
    <text evidence="7">The sequence shown here is derived from an EMBL/GenBank/DDBJ whole genome shotgun (WGS) entry which is preliminary data.</text>
</comment>
<accession>A0A9N7UZV7</accession>
<feature type="compositionally biased region" description="Low complexity" evidence="3">
    <location>
        <begin position="102"/>
        <end position="132"/>
    </location>
</feature>
<dbReference type="GO" id="GO:0005667">
    <property type="term" value="C:transcription regulator complex"/>
    <property type="evidence" value="ECO:0007669"/>
    <property type="project" value="TreeGrafter"/>
</dbReference>
<evidence type="ECO:0000256" key="3">
    <source>
        <dbReference type="SAM" id="MobiDB-lite"/>
    </source>
</evidence>
<evidence type="ECO:0000313" key="8">
    <source>
        <dbReference type="Proteomes" id="UP001153269"/>
    </source>
</evidence>
<feature type="compositionally biased region" description="Basic and acidic residues" evidence="3">
    <location>
        <begin position="236"/>
        <end position="249"/>
    </location>
</feature>
<name>A0A9N7UZV7_PLEPL</name>
<keyword evidence="4" id="KW-0472">Membrane</keyword>
<keyword evidence="4" id="KW-0812">Transmembrane</keyword>
<evidence type="ECO:0000256" key="2">
    <source>
        <dbReference type="ARBA" id="ARBA00023242"/>
    </source>
</evidence>
<feature type="transmembrane region" description="Helical" evidence="4">
    <location>
        <begin position="9"/>
        <end position="31"/>
    </location>
</feature>
<feature type="compositionally biased region" description="Basic and acidic residues" evidence="3">
    <location>
        <begin position="181"/>
        <end position="204"/>
    </location>
</feature>
<dbReference type="AlphaFoldDB" id="A0A9N7UZV7"/>
<evidence type="ECO:0000256" key="4">
    <source>
        <dbReference type="SAM" id="Phobius"/>
    </source>
</evidence>
<dbReference type="Pfam" id="PF16794">
    <property type="entry name" value="fn3_4"/>
    <property type="match status" value="1"/>
</dbReference>
<dbReference type="InterPro" id="IPR056565">
    <property type="entry name" value="Fn3_ATF7IP"/>
</dbReference>
<dbReference type="GO" id="GO:0003712">
    <property type="term" value="F:transcription coregulator activity"/>
    <property type="evidence" value="ECO:0007669"/>
    <property type="project" value="TreeGrafter"/>
</dbReference>
<feature type="compositionally biased region" description="Low complexity" evidence="3">
    <location>
        <begin position="827"/>
        <end position="840"/>
    </location>
</feature>
<evidence type="ECO:0000259" key="5">
    <source>
        <dbReference type="Pfam" id="PF16788"/>
    </source>
</evidence>
<feature type="region of interest" description="Disordered" evidence="3">
    <location>
        <begin position="988"/>
        <end position="1051"/>
    </location>
</feature>
<comment type="subcellular location">
    <subcellularLocation>
        <location evidence="1">Nucleus</location>
    </subcellularLocation>
</comment>
<feature type="region of interest" description="Disordered" evidence="3">
    <location>
        <begin position="713"/>
        <end position="766"/>
    </location>
</feature>
<feature type="compositionally biased region" description="Basic and acidic residues" evidence="3">
    <location>
        <begin position="154"/>
        <end position="164"/>
    </location>
</feature>
<feature type="compositionally biased region" description="Pro residues" evidence="3">
    <location>
        <begin position="841"/>
        <end position="852"/>
    </location>
</feature>
<dbReference type="GO" id="GO:0005634">
    <property type="term" value="C:nucleus"/>
    <property type="evidence" value="ECO:0007669"/>
    <property type="project" value="UniProtKB-SubCell"/>
</dbReference>
<evidence type="ECO:0008006" key="9">
    <source>
        <dbReference type="Google" id="ProtNLM"/>
    </source>
</evidence>
<feature type="compositionally biased region" description="Basic and acidic residues" evidence="3">
    <location>
        <begin position="368"/>
        <end position="390"/>
    </location>
</feature>
<dbReference type="GO" id="GO:0006355">
    <property type="term" value="P:regulation of DNA-templated transcription"/>
    <property type="evidence" value="ECO:0007669"/>
    <property type="project" value="TreeGrafter"/>
</dbReference>
<proteinExistence type="predicted"/>
<feature type="region of interest" description="Disordered" evidence="3">
    <location>
        <begin position="1140"/>
        <end position="1159"/>
    </location>
</feature>
<dbReference type="Pfam" id="PF16788">
    <property type="entry name" value="ATF7IP_BD"/>
    <property type="match status" value="1"/>
</dbReference>
<keyword evidence="4" id="KW-1133">Transmembrane helix</keyword>
<feature type="compositionally biased region" description="Polar residues" evidence="3">
    <location>
        <begin position="138"/>
        <end position="147"/>
    </location>
</feature>
<keyword evidence="8" id="KW-1185">Reference proteome</keyword>
<dbReference type="InterPro" id="IPR026085">
    <property type="entry name" value="ATF7-int"/>
</dbReference>
<dbReference type="PANTHER" id="PTHR23210">
    <property type="entry name" value="ACTIVATING TRANSCRIPTION FACTOR 7 INTERACTING PROTEIN"/>
    <property type="match status" value="1"/>
</dbReference>
<gene>
    <name evidence="7" type="ORF">PLEPLA_LOCUS27658</name>
</gene>